<keyword evidence="1" id="KW-0472">Membrane</keyword>
<dbReference type="InParanoid" id="B4CZP4"/>
<evidence type="ECO:0000313" key="2">
    <source>
        <dbReference type="EMBL" id="EDY20208.1"/>
    </source>
</evidence>
<evidence type="ECO:0000313" key="3">
    <source>
        <dbReference type="Proteomes" id="UP000005824"/>
    </source>
</evidence>
<comment type="caution">
    <text evidence="2">The sequence shown here is derived from an EMBL/GenBank/DDBJ whole genome shotgun (WGS) entry which is preliminary data.</text>
</comment>
<reference evidence="2 3" key="1">
    <citation type="journal article" date="2011" name="J. Bacteriol.">
        <title>Genome sequence of Chthoniobacter flavus Ellin428, an aerobic heterotrophic soil bacterium.</title>
        <authorList>
            <person name="Kant R."/>
            <person name="van Passel M.W."/>
            <person name="Palva A."/>
            <person name="Lucas S."/>
            <person name="Lapidus A."/>
            <person name="Glavina Del Rio T."/>
            <person name="Dalin E."/>
            <person name="Tice H."/>
            <person name="Bruce D."/>
            <person name="Goodwin L."/>
            <person name="Pitluck S."/>
            <person name="Larimer F.W."/>
            <person name="Land M.L."/>
            <person name="Hauser L."/>
            <person name="Sangwan P."/>
            <person name="de Vos W.M."/>
            <person name="Janssen P.H."/>
            <person name="Smidt H."/>
        </authorList>
    </citation>
    <scope>NUCLEOTIDE SEQUENCE [LARGE SCALE GENOMIC DNA]</scope>
    <source>
        <strain evidence="2 3">Ellin428</strain>
    </source>
</reference>
<dbReference type="RefSeq" id="WP_006979457.1">
    <property type="nucleotide sequence ID" value="NZ_ABVL01000005.1"/>
</dbReference>
<accession>B4CZP4</accession>
<keyword evidence="1" id="KW-0812">Transmembrane</keyword>
<dbReference type="STRING" id="497964.CfE428DRAFT_2132"/>
<sequence>MRNQHLCLGAIRTVVVFWFLLIQVKPNMKKHLFGFVPKAAFLVLTALAASYSARAQLMVVGDGYTAVPYYTHTTSDNIVSYDWDANANLYYMTSTGFPDINMWKTNGGSPVNIYANPNNFAGASVVDIGNFVYFNDSDFSNNQNIHAYGPLTGTPSQAIVSTTANYGLYNHGGDLFLTGAVGSGSNQIFYSHLAANGTLVSSPAISLGTTGGGSGPLAFDAAGDLYFAPGFGDSNIYKWSGVELANAIANPSLDPLSTAGHVWVNYGGLFPTVSGATSMLVDPSGNLLVTLTDFTNPSDLVSFGANSNGDYSGIESTILTDTGLLGELREHDGGTYVSANNEIVQVIPEPAALSMAMGGIVLWLLPRRRRPARQKRINEWPEFPEKSET</sequence>
<organism evidence="2 3">
    <name type="scientific">Chthoniobacter flavus Ellin428</name>
    <dbReference type="NCBI Taxonomy" id="497964"/>
    <lineage>
        <taxon>Bacteria</taxon>
        <taxon>Pseudomonadati</taxon>
        <taxon>Verrucomicrobiota</taxon>
        <taxon>Spartobacteria</taxon>
        <taxon>Chthoniobacterales</taxon>
        <taxon>Chthoniobacteraceae</taxon>
        <taxon>Chthoniobacter</taxon>
    </lineage>
</organism>
<evidence type="ECO:0000256" key="1">
    <source>
        <dbReference type="SAM" id="Phobius"/>
    </source>
</evidence>
<feature type="transmembrane region" description="Helical" evidence="1">
    <location>
        <begin position="6"/>
        <end position="24"/>
    </location>
</feature>
<evidence type="ECO:0008006" key="4">
    <source>
        <dbReference type="Google" id="ProtNLM"/>
    </source>
</evidence>
<proteinExistence type="predicted"/>
<dbReference type="Proteomes" id="UP000005824">
    <property type="component" value="Unassembled WGS sequence"/>
</dbReference>
<name>B4CZP4_9BACT</name>
<dbReference type="AlphaFoldDB" id="B4CZP4"/>
<dbReference type="EMBL" id="ABVL01000005">
    <property type="protein sequence ID" value="EDY20208.1"/>
    <property type="molecule type" value="Genomic_DNA"/>
</dbReference>
<keyword evidence="3" id="KW-1185">Reference proteome</keyword>
<protein>
    <recommendedName>
        <fullName evidence="4">PEP-CTERM protein-sorting domain-containing protein</fullName>
    </recommendedName>
</protein>
<keyword evidence="1" id="KW-1133">Transmembrane helix</keyword>
<dbReference type="SUPFAM" id="SSF75011">
    <property type="entry name" value="3-carboxy-cis,cis-mucoante lactonizing enzyme"/>
    <property type="match status" value="1"/>
</dbReference>
<gene>
    <name evidence="2" type="ORF">CfE428DRAFT_2132</name>
</gene>
<feature type="transmembrane region" description="Helical" evidence="1">
    <location>
        <begin position="350"/>
        <end position="366"/>
    </location>
</feature>
<feature type="transmembrane region" description="Helical" evidence="1">
    <location>
        <begin position="31"/>
        <end position="51"/>
    </location>
</feature>